<gene>
    <name evidence="2" type="ORF">KC19_4G253000</name>
</gene>
<sequence>MELQAAIRAVPSCWASSALASKSSSFVTVGVRGLGPLPALVAVRRHRSVSRKTWTPLVGELRVQRRAFVRDGVLAGAGLLVCAAAMAETAVQGGSSKTGLEQLPYKKDGYNFWTWRGHKVHYVVKGQGPPMVLIHGFGASAFHWRYNIPELAKTHTVYAMDLLGFGLSEKALIEYNADVWRDQVADFVREVVGKPAVLAGNSVGGYTILNAAAANPDLVSGLVLLNASGQFESSDQKLGEETPEKDVVEMEESLLKRIFITPIKDTVQKYSILFAFWQAKQPARIESVLRNVYKDQTNVDDYLVNSIVQPTSDPNAGEVYYRLMTQVLFKRSNQTINKLVTQISCPVLLLWGDLDPWMGPSKCDQFKKLYPKATIVRLQAGHCPHDEVPEQVNKALLDFANSV</sequence>
<dbReference type="PRINTS" id="PR00412">
    <property type="entry name" value="EPOXHYDRLASE"/>
</dbReference>
<dbReference type="PANTHER" id="PTHR46438:SF2">
    <property type="entry name" value="ALPHA_BETA-HYDROLASES SUPERFAMILY PROTEIN"/>
    <property type="match status" value="1"/>
</dbReference>
<keyword evidence="3" id="KW-1185">Reference proteome</keyword>
<accession>A0A8T0IG37</accession>
<dbReference type="FunFam" id="3.40.50.1820:FF:000150">
    <property type="entry name" value="Alpha/beta fold hydrolase"/>
    <property type="match status" value="1"/>
</dbReference>
<dbReference type="GO" id="GO:0003824">
    <property type="term" value="F:catalytic activity"/>
    <property type="evidence" value="ECO:0007669"/>
    <property type="project" value="InterPro"/>
</dbReference>
<dbReference type="Pfam" id="PF00561">
    <property type="entry name" value="Abhydrolase_1"/>
    <property type="match status" value="1"/>
</dbReference>
<dbReference type="PRINTS" id="PR00111">
    <property type="entry name" value="ABHYDROLASE"/>
</dbReference>
<dbReference type="InterPro" id="IPR000639">
    <property type="entry name" value="Epox_hydrolase-like"/>
</dbReference>
<evidence type="ECO:0000313" key="3">
    <source>
        <dbReference type="Proteomes" id="UP000822688"/>
    </source>
</evidence>
<dbReference type="InterPro" id="IPR029058">
    <property type="entry name" value="AB_hydrolase_fold"/>
</dbReference>
<name>A0A8T0IG37_CERPU</name>
<comment type="caution">
    <text evidence="2">The sequence shown here is derived from an EMBL/GenBank/DDBJ whole genome shotgun (WGS) entry which is preliminary data.</text>
</comment>
<dbReference type="Gene3D" id="3.40.50.1820">
    <property type="entry name" value="alpha/beta hydrolase"/>
    <property type="match status" value="1"/>
</dbReference>
<dbReference type="Proteomes" id="UP000822688">
    <property type="component" value="Chromosome 4"/>
</dbReference>
<dbReference type="AlphaFoldDB" id="A0A8T0IG37"/>
<feature type="domain" description="AB hydrolase-1" evidence="1">
    <location>
        <begin position="129"/>
        <end position="387"/>
    </location>
</feature>
<organism evidence="2 3">
    <name type="scientific">Ceratodon purpureus</name>
    <name type="common">Fire moss</name>
    <name type="synonym">Dicranum purpureum</name>
    <dbReference type="NCBI Taxonomy" id="3225"/>
    <lineage>
        <taxon>Eukaryota</taxon>
        <taxon>Viridiplantae</taxon>
        <taxon>Streptophyta</taxon>
        <taxon>Embryophyta</taxon>
        <taxon>Bryophyta</taxon>
        <taxon>Bryophytina</taxon>
        <taxon>Bryopsida</taxon>
        <taxon>Dicranidae</taxon>
        <taxon>Pseudoditrichales</taxon>
        <taxon>Ditrichaceae</taxon>
        <taxon>Ceratodon</taxon>
    </lineage>
</organism>
<dbReference type="InterPro" id="IPR000073">
    <property type="entry name" value="AB_hydrolase_1"/>
</dbReference>
<evidence type="ECO:0000259" key="1">
    <source>
        <dbReference type="Pfam" id="PF00561"/>
    </source>
</evidence>
<proteinExistence type="predicted"/>
<dbReference type="EMBL" id="CM026424">
    <property type="protein sequence ID" value="KAG0581453.1"/>
    <property type="molecule type" value="Genomic_DNA"/>
</dbReference>
<protein>
    <recommendedName>
        <fullName evidence="1">AB hydrolase-1 domain-containing protein</fullName>
    </recommendedName>
</protein>
<dbReference type="PANTHER" id="PTHR46438">
    <property type="entry name" value="ALPHA/BETA-HYDROLASES SUPERFAMILY PROTEIN"/>
    <property type="match status" value="1"/>
</dbReference>
<dbReference type="SUPFAM" id="SSF53474">
    <property type="entry name" value="alpha/beta-Hydrolases"/>
    <property type="match status" value="1"/>
</dbReference>
<evidence type="ECO:0000313" key="2">
    <source>
        <dbReference type="EMBL" id="KAG0581453.1"/>
    </source>
</evidence>
<dbReference type="GO" id="GO:0009507">
    <property type="term" value="C:chloroplast"/>
    <property type="evidence" value="ECO:0007669"/>
    <property type="project" value="TreeGrafter"/>
</dbReference>
<reference evidence="2" key="1">
    <citation type="submission" date="2020-06" db="EMBL/GenBank/DDBJ databases">
        <title>WGS assembly of Ceratodon purpureus strain R40.</title>
        <authorList>
            <person name="Carey S.B."/>
            <person name="Jenkins J."/>
            <person name="Shu S."/>
            <person name="Lovell J.T."/>
            <person name="Sreedasyam A."/>
            <person name="Maumus F."/>
            <person name="Tiley G.P."/>
            <person name="Fernandez-Pozo N."/>
            <person name="Barry K."/>
            <person name="Chen C."/>
            <person name="Wang M."/>
            <person name="Lipzen A."/>
            <person name="Daum C."/>
            <person name="Saski C.A."/>
            <person name="Payton A.C."/>
            <person name="Mcbreen J.C."/>
            <person name="Conrad R.E."/>
            <person name="Kollar L.M."/>
            <person name="Olsson S."/>
            <person name="Huttunen S."/>
            <person name="Landis J.B."/>
            <person name="Wickett N.J."/>
            <person name="Johnson M.G."/>
            <person name="Rensing S.A."/>
            <person name="Grimwood J."/>
            <person name="Schmutz J."/>
            <person name="Mcdaniel S.F."/>
        </authorList>
    </citation>
    <scope>NUCLEOTIDE SEQUENCE</scope>
    <source>
        <strain evidence="2">R40</strain>
    </source>
</reference>